<keyword evidence="2" id="KW-1185">Reference proteome</keyword>
<accession>A0A4C1WDF5</accession>
<name>A0A4C1WDF5_EUMVA</name>
<comment type="caution">
    <text evidence="1">The sequence shown here is derived from an EMBL/GenBank/DDBJ whole genome shotgun (WGS) entry which is preliminary data.</text>
</comment>
<dbReference type="AlphaFoldDB" id="A0A4C1WDF5"/>
<protein>
    <submittedName>
        <fullName evidence="1">Uncharacterized protein</fullName>
    </submittedName>
</protein>
<reference evidence="1 2" key="1">
    <citation type="journal article" date="2019" name="Commun. Biol.">
        <title>The bagworm genome reveals a unique fibroin gene that provides high tensile strength.</title>
        <authorList>
            <person name="Kono N."/>
            <person name="Nakamura H."/>
            <person name="Ohtoshi R."/>
            <person name="Tomita M."/>
            <person name="Numata K."/>
            <person name="Arakawa K."/>
        </authorList>
    </citation>
    <scope>NUCLEOTIDE SEQUENCE [LARGE SCALE GENOMIC DNA]</scope>
</reference>
<sequence>MRPNVRAVLLRGCRRGRSVGRVGACPCLPPPPAAGRRPFSAFSEGGVGAHKKARQLNHRITAPRSSISCILGRMCPLTKLAHVCGISRNLAYKGCFPEFVIDFSTVAFEYTCLSFDKGY</sequence>
<evidence type="ECO:0000313" key="1">
    <source>
        <dbReference type="EMBL" id="GBP48167.1"/>
    </source>
</evidence>
<dbReference type="EMBL" id="BGZK01000518">
    <property type="protein sequence ID" value="GBP48167.1"/>
    <property type="molecule type" value="Genomic_DNA"/>
</dbReference>
<proteinExistence type="predicted"/>
<organism evidence="1 2">
    <name type="scientific">Eumeta variegata</name>
    <name type="common">Bagworm moth</name>
    <name type="synonym">Eumeta japonica</name>
    <dbReference type="NCBI Taxonomy" id="151549"/>
    <lineage>
        <taxon>Eukaryota</taxon>
        <taxon>Metazoa</taxon>
        <taxon>Ecdysozoa</taxon>
        <taxon>Arthropoda</taxon>
        <taxon>Hexapoda</taxon>
        <taxon>Insecta</taxon>
        <taxon>Pterygota</taxon>
        <taxon>Neoptera</taxon>
        <taxon>Endopterygota</taxon>
        <taxon>Lepidoptera</taxon>
        <taxon>Glossata</taxon>
        <taxon>Ditrysia</taxon>
        <taxon>Tineoidea</taxon>
        <taxon>Psychidae</taxon>
        <taxon>Oiketicinae</taxon>
        <taxon>Eumeta</taxon>
    </lineage>
</organism>
<gene>
    <name evidence="1" type="ORF">EVAR_27553_1</name>
</gene>
<dbReference type="Proteomes" id="UP000299102">
    <property type="component" value="Unassembled WGS sequence"/>
</dbReference>
<evidence type="ECO:0000313" key="2">
    <source>
        <dbReference type="Proteomes" id="UP000299102"/>
    </source>
</evidence>